<dbReference type="RefSeq" id="WP_353647652.1">
    <property type="nucleotide sequence ID" value="NZ_CP159218.1"/>
</dbReference>
<reference evidence="1" key="1">
    <citation type="submission" date="2024-05" db="EMBL/GenBank/DDBJ databases">
        <authorList>
            <person name="Cai S.Y."/>
            <person name="Jin L.M."/>
            <person name="Li H.R."/>
        </authorList>
    </citation>
    <scope>NUCLEOTIDE SEQUENCE</scope>
    <source>
        <strain evidence="1">A5-74</strain>
    </source>
</reference>
<organism evidence="1">
    <name type="scientific">Nakamurella sp. A5-74</name>
    <dbReference type="NCBI Taxonomy" id="3158264"/>
    <lineage>
        <taxon>Bacteria</taxon>
        <taxon>Bacillati</taxon>
        <taxon>Actinomycetota</taxon>
        <taxon>Actinomycetes</taxon>
        <taxon>Nakamurellales</taxon>
        <taxon>Nakamurellaceae</taxon>
        <taxon>Nakamurella</taxon>
    </lineage>
</organism>
<accession>A0AAU8DJ88</accession>
<dbReference type="AlphaFoldDB" id="A0AAU8DJ88"/>
<dbReference type="EMBL" id="CP159218">
    <property type="protein sequence ID" value="XCG62037.1"/>
    <property type="molecule type" value="Genomic_DNA"/>
</dbReference>
<proteinExistence type="predicted"/>
<evidence type="ECO:0000313" key="1">
    <source>
        <dbReference type="EMBL" id="XCG62037.1"/>
    </source>
</evidence>
<sequence length="223" mass="22382">MKPAAAASPAAYYAVMGATLGRYRSLGPVVAGGWDAYVELGDEPDSLERAVLGGARWLSWGQGPTVPGCLRVTAGTGADIATAATAALAIIEALEHAGILVVPAVENAVGLLLYLQPATPQWGSAAALAERAPEIATVDPAASDGRALLVELDPAAPIPLPYSLVDGPDGITAVMPVTVDEIAAMTAGMPVDPAPEVVLDRLTAEGDLASGLLADAPQEGTTA</sequence>
<name>A0AAU8DJ88_9ACTN</name>
<protein>
    <submittedName>
        <fullName evidence="1">Uncharacterized protein</fullName>
    </submittedName>
</protein>
<gene>
    <name evidence="1" type="ORF">ABLG96_12165</name>
</gene>